<dbReference type="GO" id="GO:0006979">
    <property type="term" value="P:response to oxidative stress"/>
    <property type="evidence" value="ECO:0007669"/>
    <property type="project" value="UniProtKB-ARBA"/>
</dbReference>
<comment type="catalytic activity">
    <reaction evidence="15">
        <text>L-threonyl-[protein] + ATP = O-phospho-L-threonyl-[protein] + ADP + H(+)</text>
        <dbReference type="Rhea" id="RHEA:46608"/>
        <dbReference type="Rhea" id="RHEA-COMP:11060"/>
        <dbReference type="Rhea" id="RHEA-COMP:11605"/>
        <dbReference type="ChEBI" id="CHEBI:15378"/>
        <dbReference type="ChEBI" id="CHEBI:30013"/>
        <dbReference type="ChEBI" id="CHEBI:30616"/>
        <dbReference type="ChEBI" id="CHEBI:61977"/>
        <dbReference type="ChEBI" id="CHEBI:456216"/>
    </reaction>
</comment>
<evidence type="ECO:0000313" key="21">
    <source>
        <dbReference type="EMBL" id="KAK4711369.1"/>
    </source>
</evidence>
<evidence type="ECO:0000259" key="19">
    <source>
        <dbReference type="PROSITE" id="PS50011"/>
    </source>
</evidence>
<keyword evidence="9" id="KW-0067">ATP-binding</keyword>
<evidence type="ECO:0000256" key="13">
    <source>
        <dbReference type="ARBA" id="ARBA00023180"/>
    </source>
</evidence>
<evidence type="ECO:0000256" key="16">
    <source>
        <dbReference type="SAM" id="MobiDB-lite"/>
    </source>
</evidence>
<dbReference type="PANTHER" id="PTHR27002:SF1073">
    <property type="entry name" value="CYSTEINE-RICH RECEPTOR-LIKE PROTEIN KINASE 29"/>
    <property type="match status" value="1"/>
</dbReference>
<evidence type="ECO:0000256" key="17">
    <source>
        <dbReference type="SAM" id="Phobius"/>
    </source>
</evidence>
<evidence type="ECO:0000256" key="10">
    <source>
        <dbReference type="ARBA" id="ARBA00022989"/>
    </source>
</evidence>
<keyword evidence="13" id="KW-0325">Glycoprotein</keyword>
<reference evidence="21 22" key="1">
    <citation type="submission" date="2023-10" db="EMBL/GenBank/DDBJ databases">
        <title>Genome-Wide Identification Analysis in wild type Solanum Pinnatisectum Reveals Some Genes Defensing Phytophthora Infestans.</title>
        <authorList>
            <person name="Sun C."/>
        </authorList>
    </citation>
    <scope>NUCLEOTIDE SEQUENCE [LARGE SCALE GENOMIC DNA]</scope>
    <source>
        <strain evidence="21">LQN</strain>
        <tissue evidence="21">Leaf</tissue>
    </source>
</reference>
<accession>A0AAV9KDG3</accession>
<keyword evidence="11 17" id="KW-0472">Membrane</keyword>
<keyword evidence="4 17" id="KW-0812">Transmembrane</keyword>
<comment type="catalytic activity">
    <reaction evidence="14">
        <text>L-seryl-[protein] + ATP = O-phospho-L-seryl-[protein] + ADP + H(+)</text>
        <dbReference type="Rhea" id="RHEA:17989"/>
        <dbReference type="Rhea" id="RHEA-COMP:9863"/>
        <dbReference type="Rhea" id="RHEA-COMP:11604"/>
        <dbReference type="ChEBI" id="CHEBI:15378"/>
        <dbReference type="ChEBI" id="CHEBI:29999"/>
        <dbReference type="ChEBI" id="CHEBI:30616"/>
        <dbReference type="ChEBI" id="CHEBI:83421"/>
        <dbReference type="ChEBI" id="CHEBI:456216"/>
    </reaction>
</comment>
<keyword evidence="5 18" id="KW-0732">Signal</keyword>
<evidence type="ECO:0000256" key="1">
    <source>
        <dbReference type="ARBA" id="ARBA00004167"/>
    </source>
</evidence>
<comment type="subcellular location">
    <subcellularLocation>
        <location evidence="1">Membrane</location>
        <topology evidence="1">Single-pass membrane protein</topology>
    </subcellularLocation>
</comment>
<evidence type="ECO:0000256" key="15">
    <source>
        <dbReference type="ARBA" id="ARBA00047951"/>
    </source>
</evidence>
<feature type="domain" description="Protein kinase" evidence="19">
    <location>
        <begin position="347"/>
        <end position="622"/>
    </location>
</feature>
<keyword evidence="10 17" id="KW-1133">Transmembrane helix</keyword>
<evidence type="ECO:0000256" key="5">
    <source>
        <dbReference type="ARBA" id="ARBA00022729"/>
    </source>
</evidence>
<protein>
    <submittedName>
        <fullName evidence="21">Uncharacterized protein</fullName>
    </submittedName>
</protein>
<evidence type="ECO:0000256" key="2">
    <source>
        <dbReference type="ARBA" id="ARBA00022527"/>
    </source>
</evidence>
<dbReference type="FunFam" id="3.30.200.20:FF:000142">
    <property type="entry name" value="Cysteine-rich receptor-like protein kinase 10"/>
    <property type="match status" value="1"/>
</dbReference>
<dbReference type="InterPro" id="IPR000719">
    <property type="entry name" value="Prot_kinase_dom"/>
</dbReference>
<dbReference type="FunFam" id="3.30.430.20:FF:000012">
    <property type="entry name" value="Cysteine-rich receptor-like protein kinase 25"/>
    <property type="match status" value="1"/>
</dbReference>
<evidence type="ECO:0000256" key="14">
    <source>
        <dbReference type="ARBA" id="ARBA00047558"/>
    </source>
</evidence>
<dbReference type="AlphaFoldDB" id="A0AAV9KDG3"/>
<dbReference type="Gene3D" id="1.10.510.10">
    <property type="entry name" value="Transferase(Phosphotransferase) domain 1"/>
    <property type="match status" value="1"/>
</dbReference>
<dbReference type="PANTHER" id="PTHR27002">
    <property type="entry name" value="RECEPTOR-LIKE SERINE/THREONINE-PROTEIN KINASE SD1-8"/>
    <property type="match status" value="1"/>
</dbReference>
<feature type="region of interest" description="Disordered" evidence="16">
    <location>
        <begin position="256"/>
        <end position="280"/>
    </location>
</feature>
<dbReference type="Proteomes" id="UP001311915">
    <property type="component" value="Unassembled WGS sequence"/>
</dbReference>
<feature type="transmembrane region" description="Helical" evidence="17">
    <location>
        <begin position="286"/>
        <end position="307"/>
    </location>
</feature>
<evidence type="ECO:0000256" key="12">
    <source>
        <dbReference type="ARBA" id="ARBA00023170"/>
    </source>
</evidence>
<dbReference type="PROSITE" id="PS50011">
    <property type="entry name" value="PROTEIN_KINASE_DOM"/>
    <property type="match status" value="1"/>
</dbReference>
<evidence type="ECO:0000313" key="22">
    <source>
        <dbReference type="Proteomes" id="UP001311915"/>
    </source>
</evidence>
<dbReference type="PROSITE" id="PS00108">
    <property type="entry name" value="PROTEIN_KINASE_ST"/>
    <property type="match status" value="1"/>
</dbReference>
<dbReference type="Gene3D" id="3.30.200.20">
    <property type="entry name" value="Phosphorylase Kinase, domain 1"/>
    <property type="match status" value="1"/>
</dbReference>
<dbReference type="EMBL" id="JAWPEI010000011">
    <property type="protein sequence ID" value="KAK4711369.1"/>
    <property type="molecule type" value="Genomic_DNA"/>
</dbReference>
<feature type="region of interest" description="Disordered" evidence="16">
    <location>
        <begin position="653"/>
        <end position="681"/>
    </location>
</feature>
<evidence type="ECO:0000256" key="3">
    <source>
        <dbReference type="ARBA" id="ARBA00022679"/>
    </source>
</evidence>
<dbReference type="GO" id="GO:0004674">
    <property type="term" value="F:protein serine/threonine kinase activity"/>
    <property type="evidence" value="ECO:0007669"/>
    <property type="project" value="UniProtKB-KW"/>
</dbReference>
<keyword evidence="6" id="KW-0677">Repeat</keyword>
<evidence type="ECO:0000256" key="8">
    <source>
        <dbReference type="ARBA" id="ARBA00022777"/>
    </source>
</evidence>
<dbReference type="InterPro" id="IPR002902">
    <property type="entry name" value="GNK2"/>
</dbReference>
<sequence length="681" mass="75916">MMGNTAMSLLKWLVILLFQFYYLFDLSIAQPNFTYSVCSTDSNITEFSPNSAYDTNLNTILSSVSQNMDSFGFYNSSIGLNSDTVSVIAQCRGDVQLQACRDCITNATRKILEVCPYKRWALGYYGRCMLRYSNESIIGNLATQPGTILFNTANASSPDEFMQDLRTMLESLRSEASQGGKKKYASNSTQGPDFQTMYALVQCTADLSAESCINCLSDGYQSLPGCSCYGKRGVNFMMPSCNFRYETYPFFDELSTQAPPPLSPPPPSSPLSPPPSGKDDKTTRTVIIIVMPTVIGVFLIVCISVILMRRRRRKLVNDIQSIHGDDISTAESFQYDFSTIRAATDNFSSANKLGQGGFGPVYKGKLPNGQEVAVKRLSADSGQGDLEFKNEVMLVARLQHRNLVRLLGFCLDGTERLLVYEFVPNASLDQFLFDPVKCRQLDWERRSKIIGGVAKGILYLHEDSRLRIIHRDLKASNILLDEEMNPKIADFGMARLFTLDETQGNTSRIVGTYGYMAPEYAMHGQFSVKSDVFSFGVLVLEILSGQKNTCFRNEESVEDLLSYAWTNWQEGTATNMIDPMFRGSSGLVRDIMRYIHIALLCVQENIGDRPTMAAVVLMLSSLSLSLPVPSGPAYYTHNDISPEISLIKEYNSRSSEPRELAKSKSISSSRNEASITELYPR</sequence>
<evidence type="ECO:0000256" key="4">
    <source>
        <dbReference type="ARBA" id="ARBA00022692"/>
    </source>
</evidence>
<feature type="compositionally biased region" description="Polar residues" evidence="16">
    <location>
        <begin position="664"/>
        <end position="674"/>
    </location>
</feature>
<dbReference type="CDD" id="cd14066">
    <property type="entry name" value="STKc_IRAK"/>
    <property type="match status" value="1"/>
</dbReference>
<dbReference type="Gene3D" id="3.30.430.20">
    <property type="entry name" value="Gnk2 domain, C-X8-C-X2-C motif"/>
    <property type="match status" value="2"/>
</dbReference>
<dbReference type="GO" id="GO:0005886">
    <property type="term" value="C:plasma membrane"/>
    <property type="evidence" value="ECO:0007669"/>
    <property type="project" value="TreeGrafter"/>
</dbReference>
<dbReference type="PROSITE" id="PS51473">
    <property type="entry name" value="GNK2"/>
    <property type="match status" value="2"/>
</dbReference>
<dbReference type="GO" id="GO:0005524">
    <property type="term" value="F:ATP binding"/>
    <property type="evidence" value="ECO:0007669"/>
    <property type="project" value="UniProtKB-KW"/>
</dbReference>
<evidence type="ECO:0000256" key="7">
    <source>
        <dbReference type="ARBA" id="ARBA00022741"/>
    </source>
</evidence>
<keyword evidence="2" id="KW-0723">Serine/threonine-protein kinase</keyword>
<dbReference type="Pfam" id="PF07714">
    <property type="entry name" value="PK_Tyr_Ser-Thr"/>
    <property type="match status" value="1"/>
</dbReference>
<feature type="domain" description="Gnk2-homologous" evidence="20">
    <location>
        <begin position="143"/>
        <end position="250"/>
    </location>
</feature>
<dbReference type="SUPFAM" id="SSF56112">
    <property type="entry name" value="Protein kinase-like (PK-like)"/>
    <property type="match status" value="1"/>
</dbReference>
<feature type="domain" description="Gnk2-homologous" evidence="20">
    <location>
        <begin position="35"/>
        <end position="137"/>
    </location>
</feature>
<dbReference type="SMART" id="SM00220">
    <property type="entry name" value="S_TKc"/>
    <property type="match status" value="1"/>
</dbReference>
<dbReference type="InterPro" id="IPR008271">
    <property type="entry name" value="Ser/Thr_kinase_AS"/>
</dbReference>
<gene>
    <name evidence="21" type="ORF">R3W88_005882</name>
</gene>
<dbReference type="FunFam" id="3.30.430.20:FF:000003">
    <property type="entry name" value="Cysteine-rich RLK (RECEPTOR-like protein kinase) 10"/>
    <property type="match status" value="1"/>
</dbReference>
<dbReference type="CDD" id="cd23509">
    <property type="entry name" value="Gnk2-like"/>
    <property type="match status" value="2"/>
</dbReference>
<feature type="compositionally biased region" description="Pro residues" evidence="16">
    <location>
        <begin position="258"/>
        <end position="276"/>
    </location>
</feature>
<keyword evidence="3" id="KW-0808">Transferase</keyword>
<keyword evidence="22" id="KW-1185">Reference proteome</keyword>
<dbReference type="FunFam" id="1.10.510.10:FF:000129">
    <property type="entry name" value="cysteine-rich receptor-like protein kinase 10"/>
    <property type="match status" value="1"/>
</dbReference>
<dbReference type="InterPro" id="IPR011009">
    <property type="entry name" value="Kinase-like_dom_sf"/>
</dbReference>
<evidence type="ECO:0000256" key="11">
    <source>
        <dbReference type="ARBA" id="ARBA00023136"/>
    </source>
</evidence>
<proteinExistence type="predicted"/>
<keyword evidence="7" id="KW-0547">Nucleotide-binding</keyword>
<dbReference type="Pfam" id="PF01657">
    <property type="entry name" value="Stress-antifung"/>
    <property type="match status" value="2"/>
</dbReference>
<dbReference type="InterPro" id="IPR001245">
    <property type="entry name" value="Ser-Thr/Tyr_kinase_cat_dom"/>
</dbReference>
<evidence type="ECO:0000259" key="20">
    <source>
        <dbReference type="PROSITE" id="PS51473"/>
    </source>
</evidence>
<organism evidence="21 22">
    <name type="scientific">Solanum pinnatisectum</name>
    <name type="common">tansyleaf nightshade</name>
    <dbReference type="NCBI Taxonomy" id="50273"/>
    <lineage>
        <taxon>Eukaryota</taxon>
        <taxon>Viridiplantae</taxon>
        <taxon>Streptophyta</taxon>
        <taxon>Embryophyta</taxon>
        <taxon>Tracheophyta</taxon>
        <taxon>Spermatophyta</taxon>
        <taxon>Magnoliopsida</taxon>
        <taxon>eudicotyledons</taxon>
        <taxon>Gunneridae</taxon>
        <taxon>Pentapetalae</taxon>
        <taxon>asterids</taxon>
        <taxon>lamiids</taxon>
        <taxon>Solanales</taxon>
        <taxon>Solanaceae</taxon>
        <taxon>Solanoideae</taxon>
        <taxon>Solaneae</taxon>
        <taxon>Solanum</taxon>
    </lineage>
</organism>
<evidence type="ECO:0000256" key="18">
    <source>
        <dbReference type="SAM" id="SignalP"/>
    </source>
</evidence>
<feature type="chain" id="PRO_5044001399" evidence="18">
    <location>
        <begin position="30"/>
        <end position="681"/>
    </location>
</feature>
<evidence type="ECO:0000256" key="6">
    <source>
        <dbReference type="ARBA" id="ARBA00022737"/>
    </source>
</evidence>
<comment type="caution">
    <text evidence="21">The sequence shown here is derived from an EMBL/GenBank/DDBJ whole genome shotgun (WGS) entry which is preliminary data.</text>
</comment>
<dbReference type="InterPro" id="IPR038408">
    <property type="entry name" value="GNK2_sf"/>
</dbReference>
<evidence type="ECO:0000256" key="9">
    <source>
        <dbReference type="ARBA" id="ARBA00022840"/>
    </source>
</evidence>
<name>A0AAV9KDG3_9SOLN</name>
<keyword evidence="12" id="KW-0675">Receptor</keyword>
<feature type="signal peptide" evidence="18">
    <location>
        <begin position="1"/>
        <end position="29"/>
    </location>
</feature>
<keyword evidence="8" id="KW-0418">Kinase</keyword>